<sequence>MGSWYLHKNLLMTGAIWTACEKENRLSLDPVLGLALQDCTILPRNIIKLNYRQAAQTHLSVILVLFTLVLTMGGSHAGQVIFLKLCSYIAVPATNIQSYSN</sequence>
<protein>
    <submittedName>
        <fullName evidence="1">Uncharacterized protein</fullName>
    </submittedName>
</protein>
<reference evidence="1" key="1">
    <citation type="submission" date="2014-11" db="EMBL/GenBank/DDBJ databases">
        <authorList>
            <person name="Amaro Gonzalez C."/>
        </authorList>
    </citation>
    <scope>NUCLEOTIDE SEQUENCE</scope>
</reference>
<reference evidence="1" key="2">
    <citation type="journal article" date="2015" name="Fish Shellfish Immunol.">
        <title>Early steps in the European eel (Anguilla anguilla)-Vibrio vulnificus interaction in the gills: Role of the RtxA13 toxin.</title>
        <authorList>
            <person name="Callol A."/>
            <person name="Pajuelo D."/>
            <person name="Ebbesson L."/>
            <person name="Teles M."/>
            <person name="MacKenzie S."/>
            <person name="Amaro C."/>
        </authorList>
    </citation>
    <scope>NUCLEOTIDE SEQUENCE</scope>
</reference>
<proteinExistence type="predicted"/>
<name>A0A0E9XX29_ANGAN</name>
<organism evidence="1">
    <name type="scientific">Anguilla anguilla</name>
    <name type="common">European freshwater eel</name>
    <name type="synonym">Muraena anguilla</name>
    <dbReference type="NCBI Taxonomy" id="7936"/>
    <lineage>
        <taxon>Eukaryota</taxon>
        <taxon>Metazoa</taxon>
        <taxon>Chordata</taxon>
        <taxon>Craniata</taxon>
        <taxon>Vertebrata</taxon>
        <taxon>Euteleostomi</taxon>
        <taxon>Actinopterygii</taxon>
        <taxon>Neopterygii</taxon>
        <taxon>Teleostei</taxon>
        <taxon>Anguilliformes</taxon>
        <taxon>Anguillidae</taxon>
        <taxon>Anguilla</taxon>
    </lineage>
</organism>
<evidence type="ECO:0000313" key="1">
    <source>
        <dbReference type="EMBL" id="JAI06406.1"/>
    </source>
</evidence>
<dbReference type="EMBL" id="GBXM01002172">
    <property type="protein sequence ID" value="JAI06406.1"/>
    <property type="molecule type" value="Transcribed_RNA"/>
</dbReference>
<dbReference type="AlphaFoldDB" id="A0A0E9XX29"/>
<accession>A0A0E9XX29</accession>